<dbReference type="InterPro" id="IPR011604">
    <property type="entry name" value="PDDEXK-like_dom_sf"/>
</dbReference>
<feature type="domain" description="YqaJ viral recombinase" evidence="1">
    <location>
        <begin position="252"/>
        <end position="353"/>
    </location>
</feature>
<dbReference type="Pfam" id="PF09588">
    <property type="entry name" value="YqaJ"/>
    <property type="match status" value="1"/>
</dbReference>
<proteinExistence type="predicted"/>
<dbReference type="EMBL" id="JANEYG010000248">
    <property type="protein sequence ID" value="KAJ8910759.1"/>
    <property type="molecule type" value="Genomic_DNA"/>
</dbReference>
<dbReference type="Proteomes" id="UP001159042">
    <property type="component" value="Unassembled WGS sequence"/>
</dbReference>
<accession>A0AAV8V9G9</accession>
<gene>
    <name evidence="2" type="ORF">NQ315_009066</name>
</gene>
<evidence type="ECO:0000259" key="1">
    <source>
        <dbReference type="Pfam" id="PF09588"/>
    </source>
</evidence>
<dbReference type="InterPro" id="IPR019080">
    <property type="entry name" value="YqaJ_viral_recombinase"/>
</dbReference>
<dbReference type="InterPro" id="IPR011335">
    <property type="entry name" value="Restrct_endonuc-II-like"/>
</dbReference>
<dbReference type="InterPro" id="IPR051703">
    <property type="entry name" value="NF-kappa-B_Signaling_Reg"/>
</dbReference>
<dbReference type="GO" id="GO:0006281">
    <property type="term" value="P:DNA repair"/>
    <property type="evidence" value="ECO:0007669"/>
    <property type="project" value="UniProtKB-ARBA"/>
</dbReference>
<keyword evidence="3" id="KW-1185">Reference proteome</keyword>
<organism evidence="2 3">
    <name type="scientific">Exocentrus adspersus</name>
    <dbReference type="NCBI Taxonomy" id="1586481"/>
    <lineage>
        <taxon>Eukaryota</taxon>
        <taxon>Metazoa</taxon>
        <taxon>Ecdysozoa</taxon>
        <taxon>Arthropoda</taxon>
        <taxon>Hexapoda</taxon>
        <taxon>Insecta</taxon>
        <taxon>Pterygota</taxon>
        <taxon>Neoptera</taxon>
        <taxon>Endopterygota</taxon>
        <taxon>Coleoptera</taxon>
        <taxon>Polyphaga</taxon>
        <taxon>Cucujiformia</taxon>
        <taxon>Chrysomeloidea</taxon>
        <taxon>Cerambycidae</taxon>
        <taxon>Lamiinae</taxon>
        <taxon>Acanthocinini</taxon>
        <taxon>Exocentrus</taxon>
    </lineage>
</organism>
<dbReference type="PANTHER" id="PTHR46609:SF8">
    <property type="entry name" value="YQAJ VIRAL RECOMBINASE DOMAIN-CONTAINING PROTEIN"/>
    <property type="match status" value="1"/>
</dbReference>
<dbReference type="CDD" id="cd22343">
    <property type="entry name" value="PDDEXK_lambda_exonuclease-like"/>
    <property type="match status" value="1"/>
</dbReference>
<dbReference type="SUPFAM" id="SSF52980">
    <property type="entry name" value="Restriction endonuclease-like"/>
    <property type="match status" value="1"/>
</dbReference>
<dbReference type="PANTHER" id="PTHR46609">
    <property type="entry name" value="EXONUCLEASE, PHAGE-TYPE/RECB, C-TERMINAL DOMAIN-CONTAINING PROTEIN"/>
    <property type="match status" value="1"/>
</dbReference>
<protein>
    <recommendedName>
        <fullName evidence="1">YqaJ viral recombinase domain-containing protein</fullName>
    </recommendedName>
</protein>
<sequence length="365" mass="41856">MSEELFLTLGSVFTYLNCNAESRSIVEGEEILNSKHIIMIGITKESEDSKDVFALCLQTSALKSFPHEIKGNLFICNRKINISPFHMHLQSRTLRNLSNINALEKLSTTDVKCYWTEKKKVVNEEYEAKPLVEIPCFTTNVTDGEELKPEIKEDFFRKVLAACSGSALTLHLKGRTKIIYEESESPDGQPKLSEESRQLVGVMEESQFLDSLEISVDAFKLNPCCKNLYEKEIGCTTNFYKCLLAQQRSILWEKERKLRITGSRCYSIYTYAKDDWAKKTKEYFWPKKICNKYVEHGLKFEQEALDCYANNNNYKVLQLGLVICKKYPWLAYSPDGVVLEGSGKLVEIKCPYNGIETDAINFVHS</sequence>
<evidence type="ECO:0000313" key="3">
    <source>
        <dbReference type="Proteomes" id="UP001159042"/>
    </source>
</evidence>
<dbReference type="Gene3D" id="3.90.320.10">
    <property type="match status" value="1"/>
</dbReference>
<feature type="non-terminal residue" evidence="2">
    <location>
        <position position="365"/>
    </location>
</feature>
<reference evidence="2 3" key="1">
    <citation type="journal article" date="2023" name="Insect Mol. Biol.">
        <title>Genome sequencing provides insights into the evolution of gene families encoding plant cell wall-degrading enzymes in longhorned beetles.</title>
        <authorList>
            <person name="Shin N.R."/>
            <person name="Okamura Y."/>
            <person name="Kirsch R."/>
            <person name="Pauchet Y."/>
        </authorList>
    </citation>
    <scope>NUCLEOTIDE SEQUENCE [LARGE SCALE GENOMIC DNA]</scope>
    <source>
        <strain evidence="2">EAD_L_NR</strain>
    </source>
</reference>
<evidence type="ECO:0000313" key="2">
    <source>
        <dbReference type="EMBL" id="KAJ8910759.1"/>
    </source>
</evidence>
<dbReference type="AlphaFoldDB" id="A0AAV8V9G9"/>
<name>A0AAV8V9G9_9CUCU</name>
<comment type="caution">
    <text evidence="2">The sequence shown here is derived from an EMBL/GenBank/DDBJ whole genome shotgun (WGS) entry which is preliminary data.</text>
</comment>